<evidence type="ECO:0000256" key="3">
    <source>
        <dbReference type="ARBA" id="ARBA00023274"/>
    </source>
</evidence>
<evidence type="ECO:0000313" key="8">
    <source>
        <dbReference type="Proteomes" id="UP000231276"/>
    </source>
</evidence>
<dbReference type="InterPro" id="IPR020568">
    <property type="entry name" value="Ribosomal_Su5_D2-typ_SF"/>
</dbReference>
<dbReference type="NCBIfam" id="NF001099">
    <property type="entry name" value="PRK00132.1"/>
    <property type="match status" value="1"/>
</dbReference>
<comment type="caution">
    <text evidence="7">The sequence shown here is derived from an EMBL/GenBank/DDBJ whole genome shotgun (WGS) entry which is preliminary data.</text>
</comment>
<organism evidence="7 8">
    <name type="scientific">Candidatus Campbellbacteria bacterium CG22_combo_CG10-13_8_21_14_all_43_18</name>
    <dbReference type="NCBI Taxonomy" id="1974530"/>
    <lineage>
        <taxon>Bacteria</taxon>
        <taxon>Candidatus Campbelliibacteriota</taxon>
    </lineage>
</organism>
<dbReference type="GO" id="GO:0003735">
    <property type="term" value="F:structural constituent of ribosome"/>
    <property type="evidence" value="ECO:0007669"/>
    <property type="project" value="InterPro"/>
</dbReference>
<dbReference type="Gene3D" id="3.30.230.10">
    <property type="match status" value="1"/>
</dbReference>
<sequence>MAKTEKKKKYFEAVGRRKKSVARVRLVESSKNNFVADGRKLEDLFKTESLQKIVKEALEKSGAKFDVSVLLSGGGLKSQAEAARLGISRALVKFQAELRTELKKAGFLKRDPRIKERKKFGLKKARKAPQWSKR</sequence>
<evidence type="ECO:0000256" key="1">
    <source>
        <dbReference type="ARBA" id="ARBA00005251"/>
    </source>
</evidence>
<dbReference type="GO" id="GO:0003723">
    <property type="term" value="F:RNA binding"/>
    <property type="evidence" value="ECO:0007669"/>
    <property type="project" value="TreeGrafter"/>
</dbReference>
<dbReference type="SUPFAM" id="SSF54211">
    <property type="entry name" value="Ribosomal protein S5 domain 2-like"/>
    <property type="match status" value="1"/>
</dbReference>
<comment type="similarity">
    <text evidence="1 5 6">Belongs to the universal ribosomal protein uS9 family.</text>
</comment>
<evidence type="ECO:0000313" key="7">
    <source>
        <dbReference type="EMBL" id="PIP86751.1"/>
    </source>
</evidence>
<name>A0A2H0DXM8_9BACT</name>
<dbReference type="Proteomes" id="UP000231276">
    <property type="component" value="Unassembled WGS sequence"/>
</dbReference>
<evidence type="ECO:0000256" key="5">
    <source>
        <dbReference type="HAMAP-Rule" id="MF_00532"/>
    </source>
</evidence>
<evidence type="ECO:0000256" key="2">
    <source>
        <dbReference type="ARBA" id="ARBA00022980"/>
    </source>
</evidence>
<dbReference type="GO" id="GO:0006412">
    <property type="term" value="P:translation"/>
    <property type="evidence" value="ECO:0007669"/>
    <property type="project" value="UniProtKB-UniRule"/>
</dbReference>
<keyword evidence="2 5" id="KW-0689">Ribosomal protein</keyword>
<evidence type="ECO:0000256" key="6">
    <source>
        <dbReference type="RuleBase" id="RU003815"/>
    </source>
</evidence>
<gene>
    <name evidence="5" type="primary">rpsI</name>
    <name evidence="7" type="ORF">COW82_00450</name>
</gene>
<reference evidence="7 8" key="1">
    <citation type="submission" date="2017-09" db="EMBL/GenBank/DDBJ databases">
        <title>Depth-based differentiation of microbial function through sediment-hosted aquifers and enrichment of novel symbionts in the deep terrestrial subsurface.</title>
        <authorList>
            <person name="Probst A.J."/>
            <person name="Ladd B."/>
            <person name="Jarett J.K."/>
            <person name="Geller-Mcgrath D.E."/>
            <person name="Sieber C.M."/>
            <person name="Emerson J.B."/>
            <person name="Anantharaman K."/>
            <person name="Thomas B.C."/>
            <person name="Malmstrom R."/>
            <person name="Stieglmeier M."/>
            <person name="Klingl A."/>
            <person name="Woyke T."/>
            <person name="Ryan C.M."/>
            <person name="Banfield J.F."/>
        </authorList>
    </citation>
    <scope>NUCLEOTIDE SEQUENCE [LARGE SCALE GENOMIC DNA]</scope>
    <source>
        <strain evidence="7">CG22_combo_CG10-13_8_21_14_all_43_18</strain>
    </source>
</reference>
<dbReference type="HAMAP" id="MF_00532_B">
    <property type="entry name" value="Ribosomal_uS9_B"/>
    <property type="match status" value="1"/>
</dbReference>
<dbReference type="InterPro" id="IPR020574">
    <property type="entry name" value="Ribosomal_uS9_CS"/>
</dbReference>
<dbReference type="InterPro" id="IPR014721">
    <property type="entry name" value="Ribsml_uS5_D2-typ_fold_subgr"/>
</dbReference>
<keyword evidence="3 5" id="KW-0687">Ribonucleoprotein</keyword>
<accession>A0A2H0DXM8</accession>
<dbReference type="PANTHER" id="PTHR21569">
    <property type="entry name" value="RIBOSOMAL PROTEIN S9"/>
    <property type="match status" value="1"/>
</dbReference>
<dbReference type="EMBL" id="PCTS01000006">
    <property type="protein sequence ID" value="PIP86751.1"/>
    <property type="molecule type" value="Genomic_DNA"/>
</dbReference>
<evidence type="ECO:0000256" key="4">
    <source>
        <dbReference type="ARBA" id="ARBA00035259"/>
    </source>
</evidence>
<dbReference type="AlphaFoldDB" id="A0A2H0DXM8"/>
<protein>
    <recommendedName>
        <fullName evidence="4 5">Small ribosomal subunit protein uS9</fullName>
    </recommendedName>
</protein>
<dbReference type="PROSITE" id="PS00360">
    <property type="entry name" value="RIBOSOMAL_S9"/>
    <property type="match status" value="1"/>
</dbReference>
<dbReference type="PANTHER" id="PTHR21569:SF1">
    <property type="entry name" value="SMALL RIBOSOMAL SUBUNIT PROTEIN US9M"/>
    <property type="match status" value="1"/>
</dbReference>
<dbReference type="GO" id="GO:0022627">
    <property type="term" value="C:cytosolic small ribosomal subunit"/>
    <property type="evidence" value="ECO:0007669"/>
    <property type="project" value="TreeGrafter"/>
</dbReference>
<proteinExistence type="inferred from homology"/>
<dbReference type="InterPro" id="IPR023035">
    <property type="entry name" value="Ribosomal_uS9_bac/plastid"/>
</dbReference>
<dbReference type="Pfam" id="PF00380">
    <property type="entry name" value="Ribosomal_S9"/>
    <property type="match status" value="1"/>
</dbReference>
<dbReference type="InterPro" id="IPR000754">
    <property type="entry name" value="Ribosomal_uS9"/>
</dbReference>